<reference evidence="3" key="1">
    <citation type="submission" date="2015-09" db="EMBL/GenBank/DDBJ databases">
        <authorList>
            <consortium name="Pathogen Informatics"/>
        </authorList>
    </citation>
    <scope>NUCLEOTIDE SEQUENCE [LARGE SCALE GENOMIC DNA]</scope>
    <source>
        <strain evidence="3">Lake Konstanz</strain>
    </source>
</reference>
<dbReference type="Gene3D" id="2.120.10.30">
    <property type="entry name" value="TolB, C-terminal domain"/>
    <property type="match status" value="2"/>
</dbReference>
<dbReference type="VEuPathDB" id="TriTrypDB:BSAL_70565"/>
<evidence type="ECO:0000313" key="2">
    <source>
        <dbReference type="EMBL" id="CUG04453.1"/>
    </source>
</evidence>
<accession>A0A0S4IWA2</accession>
<dbReference type="SUPFAM" id="SSF63825">
    <property type="entry name" value="YWTD domain"/>
    <property type="match status" value="1"/>
</dbReference>
<keyword evidence="1" id="KW-0812">Transmembrane</keyword>
<protein>
    <submittedName>
        <fullName evidence="2">Membrane-associated protein, putative</fullName>
    </submittedName>
</protein>
<gene>
    <name evidence="2" type="ORF">BSAL_70565</name>
</gene>
<sequence length="453" mass="47692">MKHERRLHSTWWILWITTHIIFSFIVIFFTPPVVSLHLGPEIFTTTLVANTVNVTVVHIDVERNILYFGAGAEYGGYVGRVVLGVDCGPTPLTFQIVAGVQGKLGSQDGVGSNALFGDVHGMDGTADGKTLYCSDHVNGLIRRITISRAGGGVGATFNVTTIAGSTPGYGDGSGRQALLRPIGVALNPAETALYIGDYGNSAIRRINLSTLLVETVVKIGISLPTFLRVSPDGAFVFFADSGNNRIARVASAPGSTLVNIAGVVSNGQTVVRDGVDGSSARFWEPRGLIFSPDKSILFVGNCFGNVIQAVRMDSGDYATVTIAGNATAGFTQSSASGSRAFMSIPVATFSGIQGLTLWQPPMQPVLSKNPSWVVIAGDFENGAIRCVSGPGLSHPFPPMAFKAQGTVRSVVSGSSLGAISDAYIHPVTGALYTNDGLTMVVRYDLDNRSGEFL</sequence>
<dbReference type="AlphaFoldDB" id="A0A0S4IWA2"/>
<dbReference type="OrthoDB" id="273823at2759"/>
<dbReference type="EMBL" id="CYKH01000519">
    <property type="protein sequence ID" value="CUG04453.1"/>
    <property type="molecule type" value="Genomic_DNA"/>
</dbReference>
<evidence type="ECO:0000256" key="1">
    <source>
        <dbReference type="SAM" id="Phobius"/>
    </source>
</evidence>
<keyword evidence="1" id="KW-1133">Transmembrane helix</keyword>
<organism evidence="2 3">
    <name type="scientific">Bodo saltans</name>
    <name type="common">Flagellated protozoan</name>
    <dbReference type="NCBI Taxonomy" id="75058"/>
    <lineage>
        <taxon>Eukaryota</taxon>
        <taxon>Discoba</taxon>
        <taxon>Euglenozoa</taxon>
        <taxon>Kinetoplastea</taxon>
        <taxon>Metakinetoplastina</taxon>
        <taxon>Eubodonida</taxon>
        <taxon>Bodonidae</taxon>
        <taxon>Bodo</taxon>
    </lineage>
</organism>
<feature type="transmembrane region" description="Helical" evidence="1">
    <location>
        <begin position="12"/>
        <end position="34"/>
    </location>
</feature>
<dbReference type="PANTHER" id="PTHR46388:SF2">
    <property type="entry name" value="NHL REPEAT-CONTAINING PROTEIN 2"/>
    <property type="match status" value="1"/>
</dbReference>
<evidence type="ECO:0000313" key="3">
    <source>
        <dbReference type="Proteomes" id="UP000051952"/>
    </source>
</evidence>
<dbReference type="PANTHER" id="PTHR46388">
    <property type="entry name" value="NHL REPEAT-CONTAINING PROTEIN 2"/>
    <property type="match status" value="1"/>
</dbReference>
<name>A0A0S4IWA2_BODSA</name>
<dbReference type="Proteomes" id="UP000051952">
    <property type="component" value="Unassembled WGS sequence"/>
</dbReference>
<proteinExistence type="predicted"/>
<keyword evidence="1" id="KW-0472">Membrane</keyword>
<dbReference type="InterPro" id="IPR011042">
    <property type="entry name" value="6-blade_b-propeller_TolB-like"/>
</dbReference>
<keyword evidence="3" id="KW-1185">Reference proteome</keyword>